<sequence length="71" mass="7692">MNVHNFSWMKAGFFLLLAGLFASQGSASLPFWNLSAGILGLIAVAYALSGLVPKEHSHGELIPQRIPVRKD</sequence>
<feature type="transmembrane region" description="Helical" evidence="1">
    <location>
        <begin position="37"/>
        <end position="53"/>
    </location>
</feature>
<organism evidence="2 3">
    <name type="scientific">Igneacidithiobacillus copahuensis</name>
    <dbReference type="NCBI Taxonomy" id="2724909"/>
    <lineage>
        <taxon>Bacteria</taxon>
        <taxon>Pseudomonadati</taxon>
        <taxon>Pseudomonadota</taxon>
        <taxon>Acidithiobacillia</taxon>
        <taxon>Acidithiobacillales</taxon>
        <taxon>Acidithiobacillaceae</taxon>
        <taxon>Igneacidithiobacillus</taxon>
    </lineage>
</organism>
<gene>
    <name evidence="2" type="ORF">HFQ13_08045</name>
</gene>
<comment type="caution">
    <text evidence="2">The sequence shown here is derived from an EMBL/GenBank/DDBJ whole genome shotgun (WGS) entry which is preliminary data.</text>
</comment>
<keyword evidence="1" id="KW-0472">Membrane</keyword>
<dbReference type="RefSeq" id="WP_215872998.1">
    <property type="nucleotide sequence ID" value="NZ_JAAXYO010000107.1"/>
</dbReference>
<dbReference type="AlphaFoldDB" id="A0AAE2YQ87"/>
<keyword evidence="1" id="KW-1133">Transmembrane helix</keyword>
<proteinExistence type="predicted"/>
<name>A0AAE2YQ87_9PROT</name>
<evidence type="ECO:0000313" key="2">
    <source>
        <dbReference type="EMBL" id="MBU2788154.1"/>
    </source>
</evidence>
<dbReference type="Proteomes" id="UP001197378">
    <property type="component" value="Unassembled WGS sequence"/>
</dbReference>
<protein>
    <submittedName>
        <fullName evidence="2">Uncharacterized protein</fullName>
    </submittedName>
</protein>
<accession>A0AAE2YQ87</accession>
<keyword evidence="1" id="KW-0812">Transmembrane</keyword>
<keyword evidence="3" id="KW-1185">Reference proteome</keyword>
<dbReference type="EMBL" id="JAAXYO010000107">
    <property type="protein sequence ID" value="MBU2788154.1"/>
    <property type="molecule type" value="Genomic_DNA"/>
</dbReference>
<evidence type="ECO:0000313" key="3">
    <source>
        <dbReference type="Proteomes" id="UP001197378"/>
    </source>
</evidence>
<evidence type="ECO:0000256" key="1">
    <source>
        <dbReference type="SAM" id="Phobius"/>
    </source>
</evidence>
<reference evidence="2" key="1">
    <citation type="journal article" date="2021" name="ISME J.">
        <title>Genomic evolution of the class Acidithiobacillia: deep-branching Proteobacteria living in extreme acidic conditions.</title>
        <authorList>
            <person name="Moya-Beltran A."/>
            <person name="Beard S."/>
            <person name="Rojas-Villalobos C."/>
            <person name="Issotta F."/>
            <person name="Gallardo Y."/>
            <person name="Ulloa R."/>
            <person name="Giaveno A."/>
            <person name="Degli Esposti M."/>
            <person name="Johnson D.B."/>
            <person name="Quatrini R."/>
        </authorList>
    </citation>
    <scope>NUCLEOTIDE SEQUENCE</scope>
    <source>
        <strain evidence="2">VAN18-1</strain>
    </source>
</reference>